<keyword evidence="1" id="KW-1133">Transmembrane helix</keyword>
<keyword evidence="1" id="KW-0472">Membrane</keyword>
<protein>
    <submittedName>
        <fullName evidence="2">Uncharacterized protein</fullName>
    </submittedName>
</protein>
<sequence>MFFFTFNTSYLYLVNKMVELFFLFFNKTLQMRFCIYSMNDISLYKENLTLILNTKNKKK</sequence>
<dbReference type="Proteomes" id="UP000640614">
    <property type="component" value="Unassembled WGS sequence"/>
</dbReference>
<keyword evidence="1" id="KW-0812">Transmembrane</keyword>
<reference evidence="2 3" key="1">
    <citation type="submission" date="2018-07" db="EMBL/GenBank/DDBJ databases">
        <title>Genome assembly of strain KB82.</title>
        <authorList>
            <person name="Kukolya J."/>
            <person name="Horvath B."/>
            <person name="Nagy I."/>
            <person name="Toth A."/>
        </authorList>
    </citation>
    <scope>NUCLEOTIDE SEQUENCE [LARGE SCALE GENOMIC DNA]</scope>
    <source>
        <strain evidence="2 3">Kb82</strain>
    </source>
</reference>
<evidence type="ECO:0000313" key="3">
    <source>
        <dbReference type="Proteomes" id="UP000640614"/>
    </source>
</evidence>
<comment type="caution">
    <text evidence="2">The sequence shown here is derived from an EMBL/GenBank/DDBJ whole genome shotgun (WGS) entry which is preliminary data.</text>
</comment>
<keyword evidence="3" id="KW-1185">Reference proteome</keyword>
<gene>
    <name evidence="2" type="ORF">C4F50_17205</name>
</gene>
<evidence type="ECO:0000256" key="1">
    <source>
        <dbReference type="SAM" id="Phobius"/>
    </source>
</evidence>
<proteinExistence type="predicted"/>
<evidence type="ECO:0000313" key="2">
    <source>
        <dbReference type="EMBL" id="MBE8726659.1"/>
    </source>
</evidence>
<dbReference type="EMBL" id="PRDM01000004">
    <property type="protein sequence ID" value="MBE8726659.1"/>
    <property type="molecule type" value="Genomic_DNA"/>
</dbReference>
<name>A0ABR9TMR3_9FLAO</name>
<organism evidence="2 3">
    <name type="scientific">Flavobacterium hungaricum</name>
    <dbReference type="NCBI Taxonomy" id="2082725"/>
    <lineage>
        <taxon>Bacteria</taxon>
        <taxon>Pseudomonadati</taxon>
        <taxon>Bacteroidota</taxon>
        <taxon>Flavobacteriia</taxon>
        <taxon>Flavobacteriales</taxon>
        <taxon>Flavobacteriaceae</taxon>
        <taxon>Flavobacterium</taxon>
    </lineage>
</organism>
<feature type="transmembrane region" description="Helical" evidence="1">
    <location>
        <begin position="6"/>
        <end position="25"/>
    </location>
</feature>
<accession>A0ABR9TMR3</accession>